<dbReference type="Proteomes" id="UP000248555">
    <property type="component" value="Unassembled WGS sequence"/>
</dbReference>
<proteinExistence type="predicted"/>
<sequence length="46" mass="5126">MANKKQTPSNEVNQKKLVDDKVNKARATGFEDDHIRKVTQNGADGQ</sequence>
<feature type="compositionally biased region" description="Basic and acidic residues" evidence="1">
    <location>
        <begin position="13"/>
        <end position="36"/>
    </location>
</feature>
<evidence type="ECO:0000313" key="2">
    <source>
        <dbReference type="EMBL" id="RAK18424.1"/>
    </source>
</evidence>
<name>A0A327YC62_9BACL</name>
<comment type="caution">
    <text evidence="2">The sequence shown here is derived from an EMBL/GenBank/DDBJ whole genome shotgun (WGS) entry which is preliminary data.</text>
</comment>
<evidence type="ECO:0000256" key="1">
    <source>
        <dbReference type="SAM" id="MobiDB-lite"/>
    </source>
</evidence>
<reference evidence="2 3" key="1">
    <citation type="submission" date="2018-06" db="EMBL/GenBank/DDBJ databases">
        <title>Genomic Encyclopedia of Type Strains, Phase III (KMG-III): the genomes of soil and plant-associated and newly described type strains.</title>
        <authorList>
            <person name="Whitman W."/>
        </authorList>
    </citation>
    <scope>NUCLEOTIDE SEQUENCE [LARGE SCALE GENOMIC DNA]</scope>
    <source>
        <strain evidence="2 3">CGMCC 1.8979</strain>
    </source>
</reference>
<dbReference type="RefSeq" id="WP_181502869.1">
    <property type="nucleotide sequence ID" value="NZ_QLMH01000010.1"/>
</dbReference>
<protein>
    <submittedName>
        <fullName evidence="2">Uncharacterized protein</fullName>
    </submittedName>
</protein>
<keyword evidence="3" id="KW-1185">Reference proteome</keyword>
<dbReference type="EMBL" id="QLMH01000010">
    <property type="protein sequence ID" value="RAK18424.1"/>
    <property type="molecule type" value="Genomic_DNA"/>
</dbReference>
<dbReference type="AlphaFoldDB" id="A0A327YC62"/>
<feature type="compositionally biased region" description="Polar residues" evidence="1">
    <location>
        <begin position="1"/>
        <end position="12"/>
    </location>
</feature>
<organism evidence="2 3">
    <name type="scientific">Paranoxybacillus vitaminiphilus</name>
    <dbReference type="NCBI Taxonomy" id="581036"/>
    <lineage>
        <taxon>Bacteria</taxon>
        <taxon>Bacillati</taxon>
        <taxon>Bacillota</taxon>
        <taxon>Bacilli</taxon>
        <taxon>Bacillales</taxon>
        <taxon>Anoxybacillaceae</taxon>
        <taxon>Paranoxybacillus</taxon>
    </lineage>
</organism>
<accession>A0A327YC62</accession>
<feature type="region of interest" description="Disordered" evidence="1">
    <location>
        <begin position="1"/>
        <end position="46"/>
    </location>
</feature>
<evidence type="ECO:0000313" key="3">
    <source>
        <dbReference type="Proteomes" id="UP000248555"/>
    </source>
</evidence>
<gene>
    <name evidence="2" type="ORF">B0I26_11056</name>
</gene>